<dbReference type="Proteomes" id="UP000322110">
    <property type="component" value="Unassembled WGS sequence"/>
</dbReference>
<organism evidence="2 3">
    <name type="scientific">Teichococcus oryzae</name>
    <dbReference type="NCBI Taxonomy" id="1608942"/>
    <lineage>
        <taxon>Bacteria</taxon>
        <taxon>Pseudomonadati</taxon>
        <taxon>Pseudomonadota</taxon>
        <taxon>Alphaproteobacteria</taxon>
        <taxon>Acetobacterales</taxon>
        <taxon>Roseomonadaceae</taxon>
        <taxon>Roseomonas</taxon>
    </lineage>
</organism>
<keyword evidence="1" id="KW-1133">Transmembrane helix</keyword>
<keyword evidence="1" id="KW-0812">Transmembrane</keyword>
<dbReference type="OrthoDB" id="7285122at2"/>
<sequence>MAPNSPPADSWDEVWADYDQRAMLSRTSPGNAAPPPRRRRRMRLALLLGLAALGGAGLAGPSRPLLGMLHLAWRPEAMERLDWPASMPALPPARPRRQDGSAAPYLRQLDAMLAEGWNDPVALRRVVELRHALPMQRDPALRPPRTTWSWRRWGRAEMTLGAATAPELRLELGWVDGGWRVLRVLSESVRGGAPRGPG</sequence>
<dbReference type="RefSeq" id="WP_149812234.1">
    <property type="nucleotide sequence ID" value="NZ_VUKA01000004.1"/>
</dbReference>
<gene>
    <name evidence="2" type="ORF">F0Q34_10815</name>
</gene>
<protein>
    <recommendedName>
        <fullName evidence="4">DUF2939 domain-containing protein</fullName>
    </recommendedName>
</protein>
<proteinExistence type="predicted"/>
<feature type="transmembrane region" description="Helical" evidence="1">
    <location>
        <begin position="44"/>
        <end position="61"/>
    </location>
</feature>
<evidence type="ECO:0000256" key="1">
    <source>
        <dbReference type="SAM" id="Phobius"/>
    </source>
</evidence>
<accession>A0A5B2TF67</accession>
<comment type="caution">
    <text evidence="2">The sequence shown here is derived from an EMBL/GenBank/DDBJ whole genome shotgun (WGS) entry which is preliminary data.</text>
</comment>
<keyword evidence="1" id="KW-0472">Membrane</keyword>
<keyword evidence="3" id="KW-1185">Reference proteome</keyword>
<dbReference type="EMBL" id="VUKA01000004">
    <property type="protein sequence ID" value="KAA2213121.1"/>
    <property type="molecule type" value="Genomic_DNA"/>
</dbReference>
<evidence type="ECO:0000313" key="2">
    <source>
        <dbReference type="EMBL" id="KAA2213121.1"/>
    </source>
</evidence>
<evidence type="ECO:0008006" key="4">
    <source>
        <dbReference type="Google" id="ProtNLM"/>
    </source>
</evidence>
<reference evidence="2 3" key="1">
    <citation type="journal article" date="2015" name="Int. J. Syst. Evol. Microbiol.">
        <title>Roseomonas oryzae sp. nov., isolated from paddy rhizosphere soil.</title>
        <authorList>
            <person name="Ramaprasad E.V."/>
            <person name="Sasikala Ch."/>
            <person name="Ramana Ch.V."/>
        </authorList>
    </citation>
    <scope>NUCLEOTIDE SEQUENCE [LARGE SCALE GENOMIC DNA]</scope>
    <source>
        <strain evidence="2 3">KCTC 42542</strain>
    </source>
</reference>
<name>A0A5B2TF67_9PROT</name>
<dbReference type="AlphaFoldDB" id="A0A5B2TF67"/>
<evidence type="ECO:0000313" key="3">
    <source>
        <dbReference type="Proteomes" id="UP000322110"/>
    </source>
</evidence>